<organism evidence="6 7">
    <name type="scientific">Molossus molossus</name>
    <name type="common">Pallas' mastiff bat</name>
    <name type="synonym">Vespertilio molossus</name>
    <dbReference type="NCBI Taxonomy" id="27622"/>
    <lineage>
        <taxon>Eukaryota</taxon>
        <taxon>Metazoa</taxon>
        <taxon>Chordata</taxon>
        <taxon>Craniata</taxon>
        <taxon>Vertebrata</taxon>
        <taxon>Euteleostomi</taxon>
        <taxon>Mammalia</taxon>
        <taxon>Eutheria</taxon>
        <taxon>Laurasiatheria</taxon>
        <taxon>Chiroptera</taxon>
        <taxon>Yangochiroptera</taxon>
        <taxon>Molossidae</taxon>
        <taxon>Molossus</taxon>
    </lineage>
</organism>
<protein>
    <submittedName>
        <fullName evidence="6">Family with sequence similarity 83 member C</fullName>
    </submittedName>
</protein>
<dbReference type="Gene3D" id="3.30.870.10">
    <property type="entry name" value="Endonuclease Chain A"/>
    <property type="match status" value="1"/>
</dbReference>
<feature type="domain" description="Scaffolding anchor of CK1" evidence="5">
    <location>
        <begin position="30"/>
        <end position="306"/>
    </location>
</feature>
<comment type="similarity">
    <text evidence="2">Belongs to the FAM83 family.</text>
</comment>
<proteinExistence type="inferred from homology"/>
<dbReference type="Proteomes" id="UP000550707">
    <property type="component" value="Unassembled WGS sequence"/>
</dbReference>
<gene>
    <name evidence="6" type="ORF">HJG59_004946</name>
</gene>
<feature type="region of interest" description="Disordered" evidence="4">
    <location>
        <begin position="369"/>
        <end position="427"/>
    </location>
</feature>
<feature type="region of interest" description="Disordered" evidence="4">
    <location>
        <begin position="311"/>
        <end position="349"/>
    </location>
</feature>
<dbReference type="PANTHER" id="PTHR16181:SF29">
    <property type="entry name" value="PROTEIN FAM83A-RELATED"/>
    <property type="match status" value="1"/>
</dbReference>
<comment type="caution">
    <text evidence="6">The sequence shown here is derived from an EMBL/GenBank/DDBJ whole genome shotgun (WGS) entry which is preliminary data.</text>
</comment>
<reference evidence="6 7" key="1">
    <citation type="journal article" date="2020" name="Nature">
        <title>Six reference-quality genomes reveal evolution of bat adaptations.</title>
        <authorList>
            <person name="Jebb D."/>
            <person name="Huang Z."/>
            <person name="Pippel M."/>
            <person name="Hughes G.M."/>
            <person name="Lavrichenko K."/>
            <person name="Devanna P."/>
            <person name="Winkler S."/>
            <person name="Jermiin L.S."/>
            <person name="Skirmuntt E.C."/>
            <person name="Katzourakis A."/>
            <person name="Burkitt-Gray L."/>
            <person name="Ray D.A."/>
            <person name="Sullivan K.A.M."/>
            <person name="Roscito J.G."/>
            <person name="Kirilenko B.M."/>
            <person name="Davalos L.M."/>
            <person name="Corthals A.P."/>
            <person name="Power M.L."/>
            <person name="Jones G."/>
            <person name="Ransome R.D."/>
            <person name="Dechmann D.K.N."/>
            <person name="Locatelli A.G."/>
            <person name="Puechmaille S.J."/>
            <person name="Fedrigo O."/>
            <person name="Jarvis E.D."/>
            <person name="Hiller M."/>
            <person name="Vernes S.C."/>
            <person name="Myers E.W."/>
            <person name="Teeling E.C."/>
        </authorList>
    </citation>
    <scope>NUCLEOTIDE SEQUENCE [LARGE SCALE GENOMIC DNA]</scope>
    <source>
        <strain evidence="6">MMolMol1</strain>
        <tissue evidence="6">Muscle</tissue>
    </source>
</reference>
<keyword evidence="3" id="KW-0963">Cytoplasm</keyword>
<evidence type="ECO:0000256" key="4">
    <source>
        <dbReference type="SAM" id="MobiDB-lite"/>
    </source>
</evidence>
<dbReference type="EMBL" id="JACASF010000006">
    <property type="protein sequence ID" value="KAF6471279.1"/>
    <property type="molecule type" value="Genomic_DNA"/>
</dbReference>
<dbReference type="GO" id="GO:0007165">
    <property type="term" value="P:signal transduction"/>
    <property type="evidence" value="ECO:0007669"/>
    <property type="project" value="TreeGrafter"/>
</dbReference>
<evidence type="ECO:0000313" key="6">
    <source>
        <dbReference type="EMBL" id="KAF6471279.1"/>
    </source>
</evidence>
<dbReference type="InParanoid" id="A0A7J8HH81"/>
<dbReference type="InterPro" id="IPR012461">
    <property type="entry name" value="SACK1"/>
</dbReference>
<feature type="region of interest" description="Disordered" evidence="4">
    <location>
        <begin position="511"/>
        <end position="543"/>
    </location>
</feature>
<feature type="compositionally biased region" description="Polar residues" evidence="4">
    <location>
        <begin position="387"/>
        <end position="405"/>
    </location>
</feature>
<feature type="region of interest" description="Disordered" evidence="4">
    <location>
        <begin position="556"/>
        <end position="717"/>
    </location>
</feature>
<feature type="compositionally biased region" description="Basic and acidic residues" evidence="4">
    <location>
        <begin position="663"/>
        <end position="679"/>
    </location>
</feature>
<dbReference type="AlphaFoldDB" id="A0A7J8HH81"/>
<feature type="compositionally biased region" description="Polar residues" evidence="4">
    <location>
        <begin position="418"/>
        <end position="427"/>
    </location>
</feature>
<evidence type="ECO:0000256" key="2">
    <source>
        <dbReference type="ARBA" id="ARBA00006937"/>
    </source>
</evidence>
<sequence>MFGGVGSGGLGAQGMAGPLRGRMEELKRPWWWESSPLVLQHSEAARLAADALLERGEAAYLRVITEERELPFLSTLDVDYMTSHVCGGPEVGEAQGQEASGPDRLSLLSEVTSGTYFPMASDIDPPDLDLGWPEIPQATGFSPTQAVVHFQRDKTKNIKDLLRFLFSQAHKVVAVVMDLFTDMELLCDLMEASSRRGVPVYLLLAQENLSHFLEMCYKMDLNGGHLPNMRVRSTRGDTYCSKAGRRFTGQALEKFVIIDCEQVVAGSYSFTWLCSQAHTSMVLHLRGRIVEDFDREFRCLYAESRPVEGFCGSEDPRAPRPPPVALAFGPSNPSPMSSSPSSCSVSSVKHSPLIGRSSYLALPGDGGCSDTGMGSSSPGPACRKASGQPSLQRQLSDPNHGSSPGLNRANLGKMGASPWSQSSPALNHNSTSPLTLAVGSPLLTRPRSLLPFSWGAPALCRLPENGLPGSQEPILPRGRWVPGTALETVEEKKVSLSQSHGQLDLLIPFPRAREAGGPGSGITSNSDSLWPGEQSREDRRLPSNQRYNQLDLLPQAQGAGSAPESGFPKSGSGIPENKRLPPNHSHGQLDLLVQYPKGGGSRVPLGKKSSARAGKQGPDERRQTLGHSQLDLITKFGPFRSEGPGPNSLPGPSHARKPGVGSGDEKRLTLGHSKLDLITKYHQLQGARQGSENGLPGGSTDGQRNGSSNGPFGDEKRLTLGHSKLDLITKCNKAKFKLLRSRFES</sequence>
<feature type="compositionally biased region" description="Polar residues" evidence="4">
    <location>
        <begin position="701"/>
        <end position="710"/>
    </location>
</feature>
<dbReference type="Pfam" id="PF07894">
    <property type="entry name" value="SACK1"/>
    <property type="match status" value="1"/>
</dbReference>
<feature type="compositionally biased region" description="Low complexity" evidence="4">
    <location>
        <begin position="330"/>
        <end position="349"/>
    </location>
</feature>
<dbReference type="GO" id="GO:0005737">
    <property type="term" value="C:cytoplasm"/>
    <property type="evidence" value="ECO:0007669"/>
    <property type="project" value="UniProtKB-SubCell"/>
</dbReference>
<evidence type="ECO:0000313" key="7">
    <source>
        <dbReference type="Proteomes" id="UP000550707"/>
    </source>
</evidence>
<dbReference type="SUPFAM" id="SSF56024">
    <property type="entry name" value="Phospholipase D/nuclease"/>
    <property type="match status" value="1"/>
</dbReference>
<keyword evidence="7" id="KW-1185">Reference proteome</keyword>
<dbReference type="PANTHER" id="PTHR16181">
    <property type="entry name" value="PROTEIN FAM83A-RELATED"/>
    <property type="match status" value="1"/>
</dbReference>
<dbReference type="FunCoup" id="A0A7J8HH81">
    <property type="interactions" value="14"/>
</dbReference>
<name>A0A7J8HH81_MOLMO</name>
<dbReference type="InterPro" id="IPR050944">
    <property type="entry name" value="FAM83"/>
</dbReference>
<dbReference type="GO" id="GO:0019901">
    <property type="term" value="F:protein kinase binding"/>
    <property type="evidence" value="ECO:0007669"/>
    <property type="project" value="TreeGrafter"/>
</dbReference>
<evidence type="ECO:0000256" key="1">
    <source>
        <dbReference type="ARBA" id="ARBA00004496"/>
    </source>
</evidence>
<comment type="subcellular location">
    <subcellularLocation>
        <location evidence="1">Cytoplasm</location>
    </subcellularLocation>
</comment>
<evidence type="ECO:0000259" key="5">
    <source>
        <dbReference type="Pfam" id="PF07894"/>
    </source>
</evidence>
<dbReference type="FunFam" id="3.30.870.10:FF:000004">
    <property type="entry name" value="protein FAM83H isoform X2"/>
    <property type="match status" value="1"/>
</dbReference>
<accession>A0A7J8HH81</accession>
<evidence type="ECO:0000256" key="3">
    <source>
        <dbReference type="ARBA" id="ARBA00022490"/>
    </source>
</evidence>